<dbReference type="PROSITE" id="PS00397">
    <property type="entry name" value="RECOMBINASES_1"/>
    <property type="match status" value="1"/>
</dbReference>
<evidence type="ECO:0000256" key="1">
    <source>
        <dbReference type="ARBA" id="ARBA00022908"/>
    </source>
</evidence>
<protein>
    <submittedName>
        <fullName evidence="9">Serine recombinase</fullName>
    </submittedName>
</protein>
<name>A0A0V8M3V1_9CHLR</name>
<feature type="active site" description="O-(5'-phospho-DNA)-serine intermediate" evidence="4 5">
    <location>
        <position position="15"/>
    </location>
</feature>
<dbReference type="InterPro" id="IPR036162">
    <property type="entry name" value="Resolvase-like_N_sf"/>
</dbReference>
<dbReference type="GO" id="GO:0015074">
    <property type="term" value="P:DNA integration"/>
    <property type="evidence" value="ECO:0007669"/>
    <property type="project" value="UniProtKB-KW"/>
</dbReference>
<dbReference type="RefSeq" id="WP_081042202.1">
    <property type="nucleotide sequence ID" value="NZ_JGYD01000011.1"/>
</dbReference>
<dbReference type="PROSITE" id="PS51736">
    <property type="entry name" value="RECOMBINASES_3"/>
    <property type="match status" value="1"/>
</dbReference>
<dbReference type="SMART" id="SM00857">
    <property type="entry name" value="Resolvase"/>
    <property type="match status" value="1"/>
</dbReference>
<evidence type="ECO:0000259" key="7">
    <source>
        <dbReference type="PROSITE" id="PS51736"/>
    </source>
</evidence>
<dbReference type="CDD" id="cd00338">
    <property type="entry name" value="Ser_Recombinase"/>
    <property type="match status" value="1"/>
</dbReference>
<keyword evidence="2" id="KW-0238">DNA-binding</keyword>
<comment type="caution">
    <text evidence="9">The sequence shown here is derived from an EMBL/GenBank/DDBJ whole genome shotgun (WGS) entry which is preliminary data.</text>
</comment>
<evidence type="ECO:0000256" key="4">
    <source>
        <dbReference type="PIRSR" id="PIRSR606118-50"/>
    </source>
</evidence>
<organism evidence="9 10">
    <name type="scientific">Dehalococcoides mccartyi</name>
    <dbReference type="NCBI Taxonomy" id="61435"/>
    <lineage>
        <taxon>Bacteria</taxon>
        <taxon>Bacillati</taxon>
        <taxon>Chloroflexota</taxon>
        <taxon>Dehalococcoidia</taxon>
        <taxon>Dehalococcoidales</taxon>
        <taxon>Dehalococcoidaceae</taxon>
        <taxon>Dehalococcoides</taxon>
    </lineage>
</organism>
<dbReference type="Gene3D" id="3.90.1750.20">
    <property type="entry name" value="Putative Large Serine Recombinase, Chain B, Domain 2"/>
    <property type="match status" value="1"/>
</dbReference>
<evidence type="ECO:0000313" key="9">
    <source>
        <dbReference type="EMBL" id="KSV18426.1"/>
    </source>
</evidence>
<dbReference type="Pfam" id="PF00239">
    <property type="entry name" value="Resolvase"/>
    <property type="match status" value="1"/>
</dbReference>
<dbReference type="PANTHER" id="PTHR30461">
    <property type="entry name" value="DNA-INVERTASE FROM LAMBDOID PROPHAGE"/>
    <property type="match status" value="1"/>
</dbReference>
<dbReference type="InterPro" id="IPR038109">
    <property type="entry name" value="DNA_bind_recomb_sf"/>
</dbReference>
<dbReference type="SUPFAM" id="SSF53041">
    <property type="entry name" value="Resolvase-like"/>
    <property type="match status" value="1"/>
</dbReference>
<feature type="domain" description="Recombinase" evidence="8">
    <location>
        <begin position="162"/>
        <end position="282"/>
    </location>
</feature>
<proteinExistence type="predicted"/>
<dbReference type="Pfam" id="PF07508">
    <property type="entry name" value="Recombinase"/>
    <property type="match status" value="1"/>
</dbReference>
<dbReference type="Proteomes" id="UP000053577">
    <property type="component" value="Unassembled WGS sequence"/>
</dbReference>
<dbReference type="InterPro" id="IPR006118">
    <property type="entry name" value="Recombinase_CS"/>
</dbReference>
<feature type="domain" description="Resolvase/invertase-type recombinase catalytic" evidence="7">
    <location>
        <begin position="7"/>
        <end position="154"/>
    </location>
</feature>
<dbReference type="Gene3D" id="3.40.50.1390">
    <property type="entry name" value="Resolvase, N-terminal catalytic domain"/>
    <property type="match status" value="1"/>
</dbReference>
<evidence type="ECO:0000256" key="2">
    <source>
        <dbReference type="ARBA" id="ARBA00023125"/>
    </source>
</evidence>
<dbReference type="GO" id="GO:0003677">
    <property type="term" value="F:DNA binding"/>
    <property type="evidence" value="ECO:0007669"/>
    <property type="project" value="UniProtKB-KW"/>
</dbReference>
<sequence length="517" mass="58865">MENCDKRVAIYARVSSDKQDVDLSISAQLKAIREYAKNNGYEVVREFVDEAETGRTTARPAFREMISLARHPQKPFDVILVWKYSRFARSREDSIVYKAMLRKSDVHVISINEPFDDTPTGRLLEAIIESLDEFYSDNLGEEVTRGMRESAARGFYLSSKPPYGYQKIRFKDGEKERTKLEIDPTQASIVSSMFTTVLKGKGLTEIAKDLNKKGIASPRGKGWGKTAVRTILSNEAYAGTFVWGRNSKRGLTPIRVENACPAIVSRKVFDNAQELIRERAPKITHPKRTGSRFLLSGFTFCGHCGKAMIGQDAKSGKFSYYVCGTLNKKGAGSCPSHYFNSRIFEETVVKVIRENILTEEHLKRLVDMVNQEMDDSSRVYQDELDTVLEEMAETNRRLERLYDAVETGKIPLADLAPRIRDLRQRIEKLQERKVQITNQLSDRKVELASPEIVKSYVKDMRQVLEESELTGKRAFLKGFIKKIEVIDRQGIIHYLLPINGILEERIGVLPIVQYGGR</sequence>
<dbReference type="AlphaFoldDB" id="A0A0V8M3V1"/>
<reference evidence="9 10" key="1">
    <citation type="journal article" date="2015" name="Sci. Rep.">
        <title>A comparative genomics and reductive dehalogenase gene transcription study of two chloroethene-respiring bacteria, Dehalococcoides mccartyi strains MB and 11a.</title>
        <authorList>
            <person name="Low A."/>
            <person name="Shen Z."/>
            <person name="Cheng D."/>
            <person name="Rogers M.J."/>
            <person name="Lee P.K."/>
            <person name="He J."/>
        </authorList>
    </citation>
    <scope>NUCLEOTIDE SEQUENCE [LARGE SCALE GENOMIC DNA]</scope>
    <source>
        <strain evidence="9 10">MB</strain>
    </source>
</reference>
<dbReference type="EMBL" id="JGYD01000011">
    <property type="protein sequence ID" value="KSV18426.1"/>
    <property type="molecule type" value="Genomic_DNA"/>
</dbReference>
<gene>
    <name evidence="9" type="ORF">DA01_03210</name>
</gene>
<evidence type="ECO:0000259" key="8">
    <source>
        <dbReference type="PROSITE" id="PS51737"/>
    </source>
</evidence>
<dbReference type="InterPro" id="IPR011109">
    <property type="entry name" value="DNA_bind_recombinase_dom"/>
</dbReference>
<keyword evidence="3" id="KW-0233">DNA recombination</keyword>
<dbReference type="PANTHER" id="PTHR30461:SF23">
    <property type="entry name" value="DNA RECOMBINASE-RELATED"/>
    <property type="match status" value="1"/>
</dbReference>
<evidence type="ECO:0000256" key="3">
    <source>
        <dbReference type="ARBA" id="ARBA00023172"/>
    </source>
</evidence>
<keyword evidence="6" id="KW-0175">Coiled coil</keyword>
<dbReference type="InterPro" id="IPR006119">
    <property type="entry name" value="Resolv_N"/>
</dbReference>
<dbReference type="InterPro" id="IPR050639">
    <property type="entry name" value="SSR_resolvase"/>
</dbReference>
<evidence type="ECO:0000256" key="6">
    <source>
        <dbReference type="SAM" id="Coils"/>
    </source>
</evidence>
<dbReference type="Pfam" id="PF13408">
    <property type="entry name" value="Zn_ribbon_recom"/>
    <property type="match status" value="1"/>
</dbReference>
<dbReference type="InterPro" id="IPR025827">
    <property type="entry name" value="Zn_ribbon_recom_dom"/>
</dbReference>
<evidence type="ECO:0000313" key="10">
    <source>
        <dbReference type="Proteomes" id="UP000053577"/>
    </source>
</evidence>
<dbReference type="PROSITE" id="PS51737">
    <property type="entry name" value="RECOMBINASE_DNA_BIND"/>
    <property type="match status" value="1"/>
</dbReference>
<dbReference type="OrthoDB" id="1094757at2"/>
<keyword evidence="1" id="KW-0229">DNA integration</keyword>
<feature type="coiled-coil region" evidence="6">
    <location>
        <begin position="377"/>
        <end position="446"/>
    </location>
</feature>
<evidence type="ECO:0000256" key="5">
    <source>
        <dbReference type="PROSITE-ProRule" id="PRU10137"/>
    </source>
</evidence>
<dbReference type="GO" id="GO:0000150">
    <property type="term" value="F:DNA strand exchange activity"/>
    <property type="evidence" value="ECO:0007669"/>
    <property type="project" value="InterPro"/>
</dbReference>
<accession>A0A0V8M3V1</accession>